<dbReference type="Pfam" id="PF03486">
    <property type="entry name" value="HI0933_like"/>
    <property type="match status" value="1"/>
</dbReference>
<dbReference type="PANTHER" id="PTHR42887">
    <property type="entry name" value="OS12G0638800 PROTEIN"/>
    <property type="match status" value="1"/>
</dbReference>
<dbReference type="AlphaFoldDB" id="A0A2M8DRT1"/>
<dbReference type="Proteomes" id="UP000230136">
    <property type="component" value="Unassembled WGS sequence"/>
</dbReference>
<evidence type="ECO:0000313" key="3">
    <source>
        <dbReference type="Proteomes" id="UP000230136"/>
    </source>
</evidence>
<gene>
    <name evidence="2" type="ORF">CO073_01315</name>
</gene>
<sequence length="160" mass="17924">MGLLLKQGRVDIQIDFRPTLSEEELDKYIQKVFIEAPNKLFRNSLGLFLPQKLIPRIVKLINIDPEQKINSISREERCGLLQALKHFTLQVDGLGGFARAVVTAGGVNIKEVDPQTMHSKKVENLYIAGELLDLDGPTGGYNLQICWSTGYVVGQNFINK</sequence>
<evidence type="ECO:0000259" key="1">
    <source>
        <dbReference type="Pfam" id="PF03486"/>
    </source>
</evidence>
<dbReference type="SUPFAM" id="SSF51905">
    <property type="entry name" value="FAD/NAD(P)-binding domain"/>
    <property type="match status" value="1"/>
</dbReference>
<dbReference type="InterPro" id="IPR036188">
    <property type="entry name" value="FAD/NAD-bd_sf"/>
</dbReference>
<reference evidence="3" key="1">
    <citation type="submission" date="2017-09" db="EMBL/GenBank/DDBJ databases">
        <title>Depth-based differentiation of microbial function through sediment-hosted aquifers and enrichment of novel symbionts in the deep terrestrial subsurface.</title>
        <authorList>
            <person name="Probst A.J."/>
            <person name="Ladd B."/>
            <person name="Jarett J.K."/>
            <person name="Geller-Mcgrath D.E."/>
            <person name="Sieber C.M.K."/>
            <person name="Emerson J.B."/>
            <person name="Anantharaman K."/>
            <person name="Thomas B.C."/>
            <person name="Malmstrom R."/>
            <person name="Stieglmeier M."/>
            <person name="Klingl A."/>
            <person name="Woyke T."/>
            <person name="Ryan C.M."/>
            <person name="Banfield J.F."/>
        </authorList>
    </citation>
    <scope>NUCLEOTIDE SEQUENCE [LARGE SCALE GENOMIC DNA]</scope>
</reference>
<dbReference type="EMBL" id="PFSY01000063">
    <property type="protein sequence ID" value="PJC02085.1"/>
    <property type="molecule type" value="Genomic_DNA"/>
</dbReference>
<dbReference type="Gene3D" id="1.10.8.260">
    <property type="entry name" value="HI0933 insert domain-like"/>
    <property type="match status" value="1"/>
</dbReference>
<dbReference type="PANTHER" id="PTHR42887:SF2">
    <property type="entry name" value="OS12G0638800 PROTEIN"/>
    <property type="match status" value="1"/>
</dbReference>
<dbReference type="SUPFAM" id="SSF160996">
    <property type="entry name" value="HI0933 insert domain-like"/>
    <property type="match status" value="1"/>
</dbReference>
<dbReference type="Gene3D" id="2.40.30.10">
    <property type="entry name" value="Translation factors"/>
    <property type="match status" value="1"/>
</dbReference>
<feature type="domain" description="RsdA/BaiN/AoA(So)-like Rossmann fold-like" evidence="1">
    <location>
        <begin position="72"/>
        <end position="155"/>
    </location>
</feature>
<dbReference type="InterPro" id="IPR057661">
    <property type="entry name" value="RsdA/BaiN/AoA(So)_Rossmann"/>
</dbReference>
<organism evidence="2 3">
    <name type="scientific">Candidatus Komeilibacteria bacterium CG_4_9_14_0_8_um_filter_36_9</name>
    <dbReference type="NCBI Taxonomy" id="1974473"/>
    <lineage>
        <taxon>Bacteria</taxon>
        <taxon>Candidatus Komeiliibacteriota</taxon>
    </lineage>
</organism>
<protein>
    <recommendedName>
        <fullName evidence="1">RsdA/BaiN/AoA(So)-like Rossmann fold-like domain-containing protein</fullName>
    </recommendedName>
</protein>
<dbReference type="Gene3D" id="3.50.50.60">
    <property type="entry name" value="FAD/NAD(P)-binding domain"/>
    <property type="match status" value="1"/>
</dbReference>
<dbReference type="InterPro" id="IPR004792">
    <property type="entry name" value="BaiN-like"/>
</dbReference>
<comment type="caution">
    <text evidence="2">The sequence shown here is derived from an EMBL/GenBank/DDBJ whole genome shotgun (WGS) entry which is preliminary data.</text>
</comment>
<proteinExistence type="predicted"/>
<accession>A0A2M8DRT1</accession>
<name>A0A2M8DRT1_9BACT</name>
<dbReference type="InterPro" id="IPR023166">
    <property type="entry name" value="BaiN-like_dom_sf"/>
</dbReference>
<evidence type="ECO:0000313" key="2">
    <source>
        <dbReference type="EMBL" id="PJC02085.1"/>
    </source>
</evidence>